<reference evidence="1" key="1">
    <citation type="submission" date="2017-08" db="EMBL/GenBank/DDBJ databases">
        <authorList>
            <person name="Polle J.E."/>
            <person name="Barry K."/>
            <person name="Cushman J."/>
            <person name="Schmutz J."/>
            <person name="Tran D."/>
            <person name="Hathwaick L.T."/>
            <person name="Yim W.C."/>
            <person name="Jenkins J."/>
            <person name="Mckie-Krisberg Z.M."/>
            <person name="Prochnik S."/>
            <person name="Lindquist E."/>
            <person name="Dockter R.B."/>
            <person name="Adam C."/>
            <person name="Molina H."/>
            <person name="Bunkerborg J."/>
            <person name="Jin E."/>
            <person name="Buchheim M."/>
            <person name="Magnuson J."/>
        </authorList>
    </citation>
    <scope>NUCLEOTIDE SEQUENCE</scope>
    <source>
        <strain evidence="1">CCAP 19/18</strain>
    </source>
</reference>
<dbReference type="PANTHER" id="PTHR21089:SF1">
    <property type="entry name" value="BIFUNCTIONAL 3-DEHYDROQUINATE DEHYDRATASE_SHIKIMATE DEHYDROGENASE, CHLOROPLASTIC"/>
    <property type="match status" value="1"/>
</dbReference>
<proteinExistence type="predicted"/>
<name>A0ABQ7G3Y0_DUNSA</name>
<organism evidence="1 2">
    <name type="scientific">Dunaliella salina</name>
    <name type="common">Green alga</name>
    <name type="synonym">Protococcus salinus</name>
    <dbReference type="NCBI Taxonomy" id="3046"/>
    <lineage>
        <taxon>Eukaryota</taxon>
        <taxon>Viridiplantae</taxon>
        <taxon>Chlorophyta</taxon>
        <taxon>core chlorophytes</taxon>
        <taxon>Chlorophyceae</taxon>
        <taxon>CS clade</taxon>
        <taxon>Chlamydomonadales</taxon>
        <taxon>Dunaliellaceae</taxon>
        <taxon>Dunaliella</taxon>
    </lineage>
</organism>
<dbReference type="Gene3D" id="3.40.50.720">
    <property type="entry name" value="NAD(P)-binding Rossmann-like Domain"/>
    <property type="match status" value="1"/>
</dbReference>
<gene>
    <name evidence="1" type="ORF">DUNSADRAFT_16261</name>
</gene>
<dbReference type="SUPFAM" id="SSF51735">
    <property type="entry name" value="NAD(P)-binding Rossmann-fold domains"/>
    <property type="match status" value="1"/>
</dbReference>
<protein>
    <submittedName>
        <fullName evidence="1">Uncharacterized protein</fullName>
    </submittedName>
</protein>
<dbReference type="InterPro" id="IPR022893">
    <property type="entry name" value="Shikimate_DH_fam"/>
</dbReference>
<accession>A0ABQ7G3Y0</accession>
<sequence>MASDASIVDWTELQAGNVTADVLANSTSIGMAPKAEESPEPASTLKNFGLVFDAVYTPVWTRLLLDAKTQGC</sequence>
<keyword evidence="2" id="KW-1185">Reference proteome</keyword>
<dbReference type="Proteomes" id="UP000815325">
    <property type="component" value="Unassembled WGS sequence"/>
</dbReference>
<evidence type="ECO:0000313" key="2">
    <source>
        <dbReference type="Proteomes" id="UP000815325"/>
    </source>
</evidence>
<dbReference type="EMBL" id="MU070175">
    <property type="protein sequence ID" value="KAF5829319.1"/>
    <property type="molecule type" value="Genomic_DNA"/>
</dbReference>
<dbReference type="PANTHER" id="PTHR21089">
    <property type="entry name" value="SHIKIMATE DEHYDROGENASE"/>
    <property type="match status" value="1"/>
</dbReference>
<evidence type="ECO:0000313" key="1">
    <source>
        <dbReference type="EMBL" id="KAF5829319.1"/>
    </source>
</evidence>
<comment type="caution">
    <text evidence="1">The sequence shown here is derived from an EMBL/GenBank/DDBJ whole genome shotgun (WGS) entry which is preliminary data.</text>
</comment>
<dbReference type="InterPro" id="IPR036291">
    <property type="entry name" value="NAD(P)-bd_dom_sf"/>
</dbReference>